<comment type="pathway">
    <text evidence="5">Cofactor biosynthesis; adenosylcobalamin biosynthesis; cob(II)yrinate a,c-diamide from sirohydrochlorin (anaerobic route): step 6/10.</text>
</comment>
<organism evidence="6 7">
    <name type="scientific">PS1 clade bacterium</name>
    <dbReference type="NCBI Taxonomy" id="2175152"/>
    <lineage>
        <taxon>Bacteria</taxon>
        <taxon>Pseudomonadati</taxon>
        <taxon>Pseudomonadota</taxon>
        <taxon>Alphaproteobacteria</taxon>
        <taxon>PS1 clade</taxon>
    </lineage>
</organism>
<name>A0A368DS01_9PROT</name>
<keyword evidence="3 5" id="KW-0808">Transferase</keyword>
<dbReference type="PANTHER" id="PTHR35863:SF1">
    <property type="entry name" value="COBALT-PRECORRIN-5B C(1)-METHYLTRANSFERASE"/>
    <property type="match status" value="1"/>
</dbReference>
<evidence type="ECO:0000256" key="2">
    <source>
        <dbReference type="ARBA" id="ARBA00022603"/>
    </source>
</evidence>
<reference evidence="6 7" key="1">
    <citation type="journal article" date="2018" name="Microbiome">
        <title>Fine metagenomic profile of the Mediterranean stratified and mixed water columns revealed by assembly and recruitment.</title>
        <authorList>
            <person name="Haro-Moreno J.M."/>
            <person name="Lopez-Perez M."/>
            <person name="De La Torre J.R."/>
            <person name="Picazo A."/>
            <person name="Camacho A."/>
            <person name="Rodriguez-Valera F."/>
        </authorList>
    </citation>
    <scope>NUCLEOTIDE SEQUENCE [LARGE SCALE GENOMIC DNA]</scope>
    <source>
        <strain evidence="6">MED-G57</strain>
    </source>
</reference>
<keyword evidence="2 5" id="KW-0489">Methyltransferase</keyword>
<dbReference type="Pfam" id="PF01888">
    <property type="entry name" value="CbiD"/>
    <property type="match status" value="1"/>
</dbReference>
<dbReference type="EC" id="2.1.1.195" evidence="5"/>
<evidence type="ECO:0000256" key="1">
    <source>
        <dbReference type="ARBA" id="ARBA00022573"/>
    </source>
</evidence>
<accession>A0A368DS01</accession>
<evidence type="ECO:0000256" key="4">
    <source>
        <dbReference type="ARBA" id="ARBA00022691"/>
    </source>
</evidence>
<proteinExistence type="inferred from homology"/>
<dbReference type="NCBIfam" id="NF000849">
    <property type="entry name" value="PRK00075.1-1"/>
    <property type="match status" value="1"/>
</dbReference>
<dbReference type="PIRSF" id="PIRSF026782">
    <property type="entry name" value="CbiD"/>
    <property type="match status" value="1"/>
</dbReference>
<dbReference type="PANTHER" id="PTHR35863">
    <property type="entry name" value="COBALT-PRECORRIN-5B C(1)-METHYLTRANSFERASE"/>
    <property type="match status" value="1"/>
</dbReference>
<dbReference type="EMBL" id="QOQD01000001">
    <property type="protein sequence ID" value="RCL74597.1"/>
    <property type="molecule type" value="Genomic_DNA"/>
</dbReference>
<dbReference type="GO" id="GO:0032259">
    <property type="term" value="P:methylation"/>
    <property type="evidence" value="ECO:0007669"/>
    <property type="project" value="UniProtKB-KW"/>
</dbReference>
<dbReference type="GO" id="GO:0019251">
    <property type="term" value="P:anaerobic cobalamin biosynthetic process"/>
    <property type="evidence" value="ECO:0007669"/>
    <property type="project" value="UniProtKB-UniRule"/>
</dbReference>
<dbReference type="HAMAP" id="MF_00787">
    <property type="entry name" value="CbiD"/>
    <property type="match status" value="1"/>
</dbReference>
<dbReference type="InterPro" id="IPR002748">
    <property type="entry name" value="CbiD"/>
</dbReference>
<gene>
    <name evidence="5" type="primary">cbiD</name>
    <name evidence="6" type="ORF">DBW71_00175</name>
</gene>
<dbReference type="GO" id="GO:0043780">
    <property type="term" value="F:cobalt-precorrin-5B C1-methyltransferase activity"/>
    <property type="evidence" value="ECO:0007669"/>
    <property type="project" value="RHEA"/>
</dbReference>
<evidence type="ECO:0000256" key="3">
    <source>
        <dbReference type="ARBA" id="ARBA00022679"/>
    </source>
</evidence>
<evidence type="ECO:0000256" key="5">
    <source>
        <dbReference type="HAMAP-Rule" id="MF_00787"/>
    </source>
</evidence>
<protein>
    <recommendedName>
        <fullName evidence="5">Cobalt-precorrin-5B C(1)-methyltransferase</fullName>
        <ecNumber evidence="5">2.1.1.195</ecNumber>
    </recommendedName>
    <alternativeName>
        <fullName evidence="5">Cobalt-precorrin-6A synthase</fullName>
    </alternativeName>
</protein>
<evidence type="ECO:0000313" key="7">
    <source>
        <dbReference type="Proteomes" id="UP000253570"/>
    </source>
</evidence>
<keyword evidence="4 5" id="KW-0949">S-adenosyl-L-methionine</keyword>
<sequence length="362" mass="39336">MLKKKLRRGWTTGACATAASKAAYIGLLTGICPDKITITLPNGQSPTFTIAYQDVNHQSVSAGIIKDAGDDPDVTNGILIISKVETCHENNGVKFFAGNGVGTVTLPGLPLDVGEPAINPGPRKMIIDTLQEVAIQNSVKLEVNITIEVPEGYEIAKKTWNTRLGIQNGISILGTTGIVIPFSCAAWIHSIHRGVDVAKKTNLLHIAACTGSISEKVTQNYFELPDQAMIDMGDFVGGLLKYLKKNTVPRITIAGGFAKLVKLSQGSMDLHSSRSQVDLLSLIEHIKELKIDGEKFKDIKRITTANQCLEILGDIKYDLSLSIAKMAQDQILNMLKQTQIGIDVMIIDRKEEILAQTDIRYA</sequence>
<dbReference type="AlphaFoldDB" id="A0A368DS01"/>
<dbReference type="NCBIfam" id="TIGR00312">
    <property type="entry name" value="cbiD"/>
    <property type="match status" value="1"/>
</dbReference>
<comment type="function">
    <text evidence="5">Catalyzes the methylation of C-1 in cobalt-precorrin-5B to form cobalt-precorrin-6A.</text>
</comment>
<dbReference type="Proteomes" id="UP000253570">
    <property type="component" value="Unassembled WGS sequence"/>
</dbReference>
<dbReference type="InterPro" id="IPR036074">
    <property type="entry name" value="CbiD_sf"/>
</dbReference>
<comment type="catalytic activity">
    <reaction evidence="5">
        <text>Co-precorrin-5B + S-adenosyl-L-methionine = Co-precorrin-6A + S-adenosyl-L-homocysteine</text>
        <dbReference type="Rhea" id="RHEA:26285"/>
        <dbReference type="ChEBI" id="CHEBI:57856"/>
        <dbReference type="ChEBI" id="CHEBI:59789"/>
        <dbReference type="ChEBI" id="CHEBI:60063"/>
        <dbReference type="ChEBI" id="CHEBI:60064"/>
        <dbReference type="EC" id="2.1.1.195"/>
    </reaction>
</comment>
<evidence type="ECO:0000313" key="6">
    <source>
        <dbReference type="EMBL" id="RCL74597.1"/>
    </source>
</evidence>
<keyword evidence="1 5" id="KW-0169">Cobalamin biosynthesis</keyword>
<comment type="caution">
    <text evidence="6">The sequence shown here is derived from an EMBL/GenBank/DDBJ whole genome shotgun (WGS) entry which is preliminary data.</text>
</comment>
<comment type="similarity">
    <text evidence="5">Belongs to the CbiD family.</text>
</comment>
<dbReference type="Gene3D" id="3.30.2110.10">
    <property type="entry name" value="CbiD-like"/>
    <property type="match status" value="1"/>
</dbReference>
<dbReference type="UniPathway" id="UPA00148">
    <property type="reaction ID" value="UER00227"/>
</dbReference>
<dbReference type="SUPFAM" id="SSF111342">
    <property type="entry name" value="CbiD-like"/>
    <property type="match status" value="1"/>
</dbReference>